<reference evidence="1 2" key="1">
    <citation type="journal article" date="2014" name="Gut Pathog.">
        <title>Gene clusters of Hafnia alvei strain FB1 important in survival and pathogenesis: a draft genome perspective.</title>
        <authorList>
            <person name="Tan J.Y."/>
            <person name="Yin W.F."/>
            <person name="Chan K.G."/>
        </authorList>
    </citation>
    <scope>NUCLEOTIDE SEQUENCE [LARGE SCALE GENOMIC DNA]</scope>
    <source>
        <strain evidence="1 2">FB1</strain>
    </source>
</reference>
<name>A0A097R2P6_HAFAL</name>
<dbReference type="HOGENOM" id="CLU_084747_5_0_6"/>
<dbReference type="InterPro" id="IPR045372">
    <property type="entry name" value="YidB"/>
</dbReference>
<dbReference type="AlphaFoldDB" id="A0A097R2P6"/>
<dbReference type="RefSeq" id="WP_025796759.1">
    <property type="nucleotide sequence ID" value="NZ_CP009706.1"/>
</dbReference>
<organism evidence="1 2">
    <name type="scientific">Hafnia alvei FB1</name>
    <dbReference type="NCBI Taxonomy" id="1453496"/>
    <lineage>
        <taxon>Bacteria</taxon>
        <taxon>Pseudomonadati</taxon>
        <taxon>Pseudomonadota</taxon>
        <taxon>Gammaproteobacteria</taxon>
        <taxon>Enterobacterales</taxon>
        <taxon>Hafniaceae</taxon>
        <taxon>Hafnia</taxon>
    </lineage>
</organism>
<dbReference type="PATRIC" id="fig|1453496.5.peg.2379"/>
<evidence type="ECO:0008006" key="3">
    <source>
        <dbReference type="Google" id="ProtNLM"/>
    </source>
</evidence>
<gene>
    <name evidence="1" type="ORF">AT03_11770</name>
</gene>
<evidence type="ECO:0000313" key="2">
    <source>
        <dbReference type="Proteomes" id="UP000029986"/>
    </source>
</evidence>
<evidence type="ECO:0000313" key="1">
    <source>
        <dbReference type="EMBL" id="AIU72993.1"/>
    </source>
</evidence>
<dbReference type="eggNOG" id="COG3753">
    <property type="taxonomic scope" value="Bacteria"/>
</dbReference>
<dbReference type="KEGG" id="hav:AT03_11770"/>
<dbReference type="Gene3D" id="1.10.10.690">
    <property type="entry name" value="YidB-like"/>
    <property type="match status" value="1"/>
</dbReference>
<accession>A0A097R2P6</accession>
<dbReference type="SUPFAM" id="SSF140804">
    <property type="entry name" value="YidB-like"/>
    <property type="match status" value="1"/>
</dbReference>
<proteinExistence type="predicted"/>
<dbReference type="OrthoDB" id="5957313at2"/>
<dbReference type="EMBL" id="CP009706">
    <property type="protein sequence ID" value="AIU72993.1"/>
    <property type="molecule type" value="Genomic_DNA"/>
</dbReference>
<dbReference type="Pfam" id="PF20159">
    <property type="entry name" value="YidB"/>
    <property type="match status" value="1"/>
</dbReference>
<keyword evidence="2" id="KW-1185">Reference proteome</keyword>
<dbReference type="InterPro" id="IPR027405">
    <property type="entry name" value="YidB-like"/>
</dbReference>
<protein>
    <recommendedName>
        <fullName evidence="3">DUF937 domain-containing protein</fullName>
    </recommendedName>
</protein>
<dbReference type="Proteomes" id="UP000029986">
    <property type="component" value="Chromosome"/>
</dbReference>
<sequence>MGLLDNLGGILGGQGGNADHVKAILAWVEQQGGISALVEKFQNQGLGSIVESWISNGNNQSISGQQVENVFSVESITSLASSLGINTDSASQLLATYLPKLVDGLSPNGEIPQGGSLVSAGLDVLKGKFFS</sequence>